<dbReference type="Pfam" id="PF00076">
    <property type="entry name" value="RRM_1"/>
    <property type="match status" value="1"/>
</dbReference>
<evidence type="ECO:0000313" key="8">
    <source>
        <dbReference type="WBParaSite" id="DME_0000459801-mRNA-1"/>
    </source>
</evidence>
<dbReference type="GO" id="GO:0005634">
    <property type="term" value="C:nucleus"/>
    <property type="evidence" value="ECO:0007669"/>
    <property type="project" value="TreeGrafter"/>
</dbReference>
<dbReference type="EMBL" id="UYYG01001169">
    <property type="protein sequence ID" value="VDN58508.1"/>
    <property type="molecule type" value="Genomic_DNA"/>
</dbReference>
<dbReference type="Proteomes" id="UP000038040">
    <property type="component" value="Unplaced"/>
</dbReference>
<dbReference type="InterPro" id="IPR025715">
    <property type="entry name" value="FoP_C"/>
</dbReference>
<evidence type="ECO:0000313" key="6">
    <source>
        <dbReference type="Proteomes" id="UP000038040"/>
    </source>
</evidence>
<dbReference type="Proteomes" id="UP000274756">
    <property type="component" value="Unassembled WGS sequence"/>
</dbReference>
<dbReference type="InterPro" id="IPR000504">
    <property type="entry name" value="RRM_dom"/>
</dbReference>
<dbReference type="PROSITE" id="PS50102">
    <property type="entry name" value="RRM"/>
    <property type="match status" value="1"/>
</dbReference>
<evidence type="ECO:0000256" key="3">
    <source>
        <dbReference type="SAM" id="MobiDB-lite"/>
    </source>
</evidence>
<sequence>MSEFVDLSLDEIIALQKSKAKRGGRNFGGTRGVKRRLNRRFPDRRTQGNRFQRNITKRVGEVCIVQVSNLGPLVTTADLQELFSEHPYVDVAMQYGDDGKTLGTAVVIFSTFEQGMRLKRQFAGVKLDGRVMDIFVSSSDQKARINSVQRGRITKRRIASQRGKKIGSKMGKFNRSFRFSKRQNENNTRKQMTTEELDRDLDAYMRGSKHAKIVAP</sequence>
<evidence type="ECO:0000256" key="2">
    <source>
        <dbReference type="PROSITE-ProRule" id="PRU00176"/>
    </source>
</evidence>
<dbReference type="PANTHER" id="PTHR19965">
    <property type="entry name" value="RNA AND EXPORT FACTOR BINDING PROTEIN"/>
    <property type="match status" value="1"/>
</dbReference>
<evidence type="ECO:0000313" key="7">
    <source>
        <dbReference type="Proteomes" id="UP000274756"/>
    </source>
</evidence>
<dbReference type="GO" id="GO:0006406">
    <property type="term" value="P:mRNA export from nucleus"/>
    <property type="evidence" value="ECO:0007669"/>
    <property type="project" value="TreeGrafter"/>
</dbReference>
<gene>
    <name evidence="5" type="ORF">DME_LOCUS8481</name>
</gene>
<keyword evidence="7" id="KW-1185">Reference proteome</keyword>
<name>A0A0N4UBL3_DRAME</name>
<evidence type="ECO:0000259" key="4">
    <source>
        <dbReference type="PROSITE" id="PS50102"/>
    </source>
</evidence>
<dbReference type="InterPro" id="IPR035979">
    <property type="entry name" value="RBD_domain_sf"/>
</dbReference>
<dbReference type="Pfam" id="PF13865">
    <property type="entry name" value="FoP_duplication"/>
    <property type="match status" value="1"/>
</dbReference>
<accession>A0A0N4UBL3</accession>
<reference evidence="8" key="1">
    <citation type="submission" date="2017-02" db="UniProtKB">
        <authorList>
            <consortium name="WormBaseParasite"/>
        </authorList>
    </citation>
    <scope>IDENTIFICATION</scope>
</reference>
<dbReference type="InterPro" id="IPR012677">
    <property type="entry name" value="Nucleotide-bd_a/b_plait_sf"/>
</dbReference>
<dbReference type="STRING" id="318479.A0A0N4UBL3"/>
<dbReference type="AlphaFoldDB" id="A0A0N4UBL3"/>
<protein>
    <submittedName>
        <fullName evidence="8">RRM domain-containing protein</fullName>
    </submittedName>
</protein>
<dbReference type="WBParaSite" id="DME_0000459801-mRNA-1">
    <property type="protein sequence ID" value="DME_0000459801-mRNA-1"/>
    <property type="gene ID" value="DME_0000459801"/>
</dbReference>
<dbReference type="GO" id="GO:0003729">
    <property type="term" value="F:mRNA binding"/>
    <property type="evidence" value="ECO:0007669"/>
    <property type="project" value="TreeGrafter"/>
</dbReference>
<dbReference type="InterPro" id="IPR051229">
    <property type="entry name" value="ALYREF_mRNA_export"/>
</dbReference>
<reference evidence="5 7" key="2">
    <citation type="submission" date="2018-11" db="EMBL/GenBank/DDBJ databases">
        <authorList>
            <consortium name="Pathogen Informatics"/>
        </authorList>
    </citation>
    <scope>NUCLEOTIDE SEQUENCE [LARGE SCALE GENOMIC DNA]</scope>
</reference>
<evidence type="ECO:0000256" key="1">
    <source>
        <dbReference type="ARBA" id="ARBA00022884"/>
    </source>
</evidence>
<dbReference type="Gene3D" id="3.30.70.330">
    <property type="match status" value="1"/>
</dbReference>
<dbReference type="SMART" id="SM00360">
    <property type="entry name" value="RRM"/>
    <property type="match status" value="1"/>
</dbReference>
<dbReference type="SUPFAM" id="SSF54928">
    <property type="entry name" value="RNA-binding domain, RBD"/>
    <property type="match status" value="1"/>
</dbReference>
<proteinExistence type="predicted"/>
<evidence type="ECO:0000313" key="5">
    <source>
        <dbReference type="EMBL" id="VDN58508.1"/>
    </source>
</evidence>
<feature type="region of interest" description="Disordered" evidence="3">
    <location>
        <begin position="178"/>
        <end position="200"/>
    </location>
</feature>
<organism evidence="6 8">
    <name type="scientific">Dracunculus medinensis</name>
    <name type="common">Guinea worm</name>
    <dbReference type="NCBI Taxonomy" id="318479"/>
    <lineage>
        <taxon>Eukaryota</taxon>
        <taxon>Metazoa</taxon>
        <taxon>Ecdysozoa</taxon>
        <taxon>Nematoda</taxon>
        <taxon>Chromadorea</taxon>
        <taxon>Rhabditida</taxon>
        <taxon>Spirurina</taxon>
        <taxon>Dracunculoidea</taxon>
        <taxon>Dracunculidae</taxon>
        <taxon>Dracunculus</taxon>
    </lineage>
</organism>
<dbReference type="OrthoDB" id="1049195at2759"/>
<dbReference type="PANTHER" id="PTHR19965:SF82">
    <property type="entry name" value="THO COMPLEX SUBUNIT 4"/>
    <property type="match status" value="1"/>
</dbReference>
<feature type="domain" description="RRM" evidence="4">
    <location>
        <begin position="63"/>
        <end position="139"/>
    </location>
</feature>
<keyword evidence="1 2" id="KW-0694">RNA-binding</keyword>